<feature type="transmembrane region" description="Helical" evidence="10">
    <location>
        <begin position="156"/>
        <end position="180"/>
    </location>
</feature>
<accession>A0A8S9ZN80</accession>
<feature type="region of interest" description="Disordered" evidence="9">
    <location>
        <begin position="332"/>
        <end position="380"/>
    </location>
</feature>
<dbReference type="Gene3D" id="3.40.605.10">
    <property type="entry name" value="Aldehyde Dehydrogenase, Chain A, domain 1"/>
    <property type="match status" value="2"/>
</dbReference>
<dbReference type="FunFam" id="3.40.309.10:FF:000001">
    <property type="entry name" value="Mitochondrial aldehyde dehydrogenase 2"/>
    <property type="match status" value="1"/>
</dbReference>
<dbReference type="PROSITE" id="PS00687">
    <property type="entry name" value="ALDEHYDE_DEHYDR_GLU"/>
    <property type="match status" value="1"/>
</dbReference>
<dbReference type="FunFam" id="3.40.605.10:FF:000050">
    <property type="entry name" value="Aldehyde dehydrogenase, mitochondrial"/>
    <property type="match status" value="1"/>
</dbReference>
<dbReference type="SUPFAM" id="SSF53720">
    <property type="entry name" value="ALDH-like"/>
    <property type="match status" value="2"/>
</dbReference>
<dbReference type="InterPro" id="IPR038102">
    <property type="entry name" value="EYA_dom_sf"/>
</dbReference>
<keyword evidence="3 10" id="KW-0812">Transmembrane</keyword>
<evidence type="ECO:0000256" key="6">
    <source>
        <dbReference type="ARBA" id="ARBA00023136"/>
    </source>
</evidence>
<dbReference type="Pfam" id="PF03062">
    <property type="entry name" value="MBOAT"/>
    <property type="match status" value="1"/>
</dbReference>
<comment type="subcellular location">
    <subcellularLocation>
        <location evidence="1">Membrane</location>
        <topology evidence="1">Multi-pass membrane protein</topology>
    </subcellularLocation>
</comment>
<evidence type="ECO:0000256" key="2">
    <source>
        <dbReference type="ARBA" id="ARBA00009986"/>
    </source>
</evidence>
<feature type="non-terminal residue" evidence="12">
    <location>
        <position position="1"/>
    </location>
</feature>
<evidence type="ECO:0000256" key="10">
    <source>
        <dbReference type="SAM" id="Phobius"/>
    </source>
</evidence>
<comment type="caution">
    <text evidence="12">The sequence shown here is derived from an EMBL/GenBank/DDBJ whole genome shotgun (WGS) entry which is preliminary data.</text>
</comment>
<dbReference type="InterPro" id="IPR015590">
    <property type="entry name" value="Aldehyde_DH_dom"/>
</dbReference>
<dbReference type="PANTHER" id="PTHR11699">
    <property type="entry name" value="ALDEHYDE DEHYDROGENASE-RELATED"/>
    <property type="match status" value="1"/>
</dbReference>
<evidence type="ECO:0000313" key="13">
    <source>
        <dbReference type="Proteomes" id="UP000605970"/>
    </source>
</evidence>
<feature type="transmembrane region" description="Helical" evidence="10">
    <location>
        <begin position="519"/>
        <end position="544"/>
    </location>
</feature>
<dbReference type="OrthoDB" id="5974730at2759"/>
<reference evidence="12" key="1">
    <citation type="journal article" date="2020" name="Ecol. Evol.">
        <title>Genome structure and content of the rice root-knot nematode (Meloidogyne graminicola).</title>
        <authorList>
            <person name="Phan N.T."/>
            <person name="Danchin E.G.J."/>
            <person name="Klopp C."/>
            <person name="Perfus-Barbeoch L."/>
            <person name="Kozlowski D.K."/>
            <person name="Koutsovoulos G.D."/>
            <person name="Lopez-Roques C."/>
            <person name="Bouchez O."/>
            <person name="Zahm M."/>
            <person name="Besnard G."/>
            <person name="Bellafiore S."/>
        </authorList>
    </citation>
    <scope>NUCLEOTIDE SEQUENCE</scope>
    <source>
        <strain evidence="12">VN-18</strain>
    </source>
</reference>
<feature type="non-terminal residue" evidence="12">
    <location>
        <position position="1808"/>
    </location>
</feature>
<feature type="active site" evidence="7">
    <location>
        <position position="1626"/>
    </location>
</feature>
<evidence type="ECO:0000256" key="3">
    <source>
        <dbReference type="ARBA" id="ARBA00022692"/>
    </source>
</evidence>
<evidence type="ECO:0000256" key="7">
    <source>
        <dbReference type="PROSITE-ProRule" id="PRU10007"/>
    </source>
</evidence>
<keyword evidence="5 8" id="KW-0560">Oxidoreductase</keyword>
<evidence type="ECO:0000256" key="9">
    <source>
        <dbReference type="SAM" id="MobiDB-lite"/>
    </source>
</evidence>
<keyword evidence="6 10" id="KW-0472">Membrane</keyword>
<comment type="similarity">
    <text evidence="2 8">Belongs to the aldehyde dehydrogenase family.</text>
</comment>
<dbReference type="GO" id="GO:0016020">
    <property type="term" value="C:membrane"/>
    <property type="evidence" value="ECO:0007669"/>
    <property type="project" value="UniProtKB-SubCell"/>
</dbReference>
<dbReference type="Gene3D" id="3.40.309.10">
    <property type="entry name" value="Aldehyde Dehydrogenase, Chain A, domain 2"/>
    <property type="match status" value="1"/>
</dbReference>
<keyword evidence="4 10" id="KW-1133">Transmembrane helix</keyword>
<dbReference type="EMBL" id="JABEBT010000051">
    <property type="protein sequence ID" value="KAF7634755.1"/>
    <property type="molecule type" value="Genomic_DNA"/>
</dbReference>
<dbReference type="GO" id="GO:0016620">
    <property type="term" value="F:oxidoreductase activity, acting on the aldehyde or oxo group of donors, NAD or NADP as acceptor"/>
    <property type="evidence" value="ECO:0007669"/>
    <property type="project" value="InterPro"/>
</dbReference>
<evidence type="ECO:0000256" key="4">
    <source>
        <dbReference type="ARBA" id="ARBA00022989"/>
    </source>
</evidence>
<feature type="domain" description="Aldehyde dehydrogenase" evidence="11">
    <location>
        <begin position="1382"/>
        <end position="1804"/>
    </location>
</feature>
<organism evidence="12 13">
    <name type="scientific">Meloidogyne graminicola</name>
    <dbReference type="NCBI Taxonomy" id="189291"/>
    <lineage>
        <taxon>Eukaryota</taxon>
        <taxon>Metazoa</taxon>
        <taxon>Ecdysozoa</taxon>
        <taxon>Nematoda</taxon>
        <taxon>Chromadorea</taxon>
        <taxon>Rhabditida</taxon>
        <taxon>Tylenchina</taxon>
        <taxon>Tylenchomorpha</taxon>
        <taxon>Tylenchoidea</taxon>
        <taxon>Meloidogynidae</taxon>
        <taxon>Meloidogyninae</taxon>
        <taxon>Meloidogyne</taxon>
    </lineage>
</organism>
<dbReference type="Gene3D" id="3.40.50.12350">
    <property type="match status" value="1"/>
</dbReference>
<evidence type="ECO:0000313" key="12">
    <source>
        <dbReference type="EMBL" id="KAF7634755.1"/>
    </source>
</evidence>
<name>A0A8S9ZN80_9BILA</name>
<evidence type="ECO:0000256" key="8">
    <source>
        <dbReference type="RuleBase" id="RU003345"/>
    </source>
</evidence>
<dbReference type="InterPro" id="IPR016161">
    <property type="entry name" value="Ald_DH/histidinol_DH"/>
</dbReference>
<evidence type="ECO:0000256" key="1">
    <source>
        <dbReference type="ARBA" id="ARBA00004141"/>
    </source>
</evidence>
<feature type="transmembrane region" description="Helical" evidence="10">
    <location>
        <begin position="55"/>
        <end position="73"/>
    </location>
</feature>
<feature type="region of interest" description="Disordered" evidence="9">
    <location>
        <begin position="261"/>
        <end position="286"/>
    </location>
</feature>
<proteinExistence type="inferred from homology"/>
<keyword evidence="13" id="KW-1185">Reference proteome</keyword>
<dbReference type="InterPro" id="IPR016162">
    <property type="entry name" value="Ald_DH_N"/>
</dbReference>
<dbReference type="Pfam" id="PF00171">
    <property type="entry name" value="Aldedh"/>
    <property type="match status" value="1"/>
</dbReference>
<sequence length="1808" mass="205310">FKKNPDEINKILVIKNYPFTKIGNYTPNHAYQMAFFFYPLIHCHPLKNHNNQFCVVPSSILFILLLLTIRLIHSPSERVKKSSRVNPILSLLNALFQIFSTNSLVQQLNESITEEKSLPNSNLIILIFLQHNNDTFSAYSIINGGEQLEYDDKMSLYYLIGSFCFMIVSNVIWALVRFCLVVPRNRKIQQLEQHYKLLEVEYKSERILMSSKKETSISSGSKTDRLVVTSSEASRSSWSNVPSSLKSEKAMINVKPVAVSPKKTSPIAPKRQPVKKQEQGPILVSESSNYEEIGNLDDIYSFSSKAPDKSVKSAKLFSDEMTDAVPFSMLSDGGRGIPFQPTQISKASKRKKSSTPQSTEESTEEEKGPAGKGKTNSSSSESEEDIYKFIQRFVVGVFFAVLYKWGTHWVPDSYFNSKEFLSLPLIWKIIWNTIWFKSTMYRYCVAWLLTEGSSILSGVSYNGKDINGNDKWDGTRNINIIKFELGSDFSSVIDSFNCCTNEFAKNHIFKRLKWLGNKYYSHLITLLYLAVWHGYHLGYFLLFSFEFMCMIAQQQFYLFISFGPPKIRYLINIWWLRPFCWLFGRLNICTSMAFAFLTFGLVKKEIWIVESVIETIYIFDLHSILGDIIKNDKNKQIEEILNKVLKDGFLINNSSNDFNFINIMDAQKEVENLKNKKFKLPPIETVLSKQSLPVEEEFNKNYFYQESSSSNILFDSSSGGSGGGGDGYNELLKKFIDAIFNKCKDDQSLTEFLGLICGVDIEQLNNLLNNKVLKSKFETYKQLLQKIESNSLNQNIIASFSPISGGFAGVLALLLIFKLNKFITCNNVFSQYKNFHIKQFLLEINKIYKNKSIIIITENINIKRDAEMNGYECLLINDMNHLIIFNNSIENLEVPLKISPSKRSPPKKKKCSECGLVMLSTSLATHLRTQHGIDTQTFTYYYFKKMFKNINIINKNIQSLTYLNIRGIVDIPAPKPVWEENPKFTKIFINNEWHNSKNGKTFPTINPTNKVKITDVQEGDKADIDEAVKESVIETIYIFDLHSIFGDIIRNDKNNQINEILNKILKQGFLLDCYNQFNLINILDAENELKKFNNEKFKLPPIETILSKQSLPQSSSSSFIDSSSYNEFLKNLSIDQLRLLVSKCFNIEGTFKNCKDEQARFLELVCGININQLKLLIDEVINNKFETYKQLLDKIKSNPLNKNVIVSFYPFVGGFCVFSQYKNLEIKQLLLKIKKIYENKAITIITENINIKKNAEMNNINCLLITDVNNLVTFSNSIPKFDVPLKISPVKRSPVKKKTCTECGLEMLSTSLATHLRTQHNINTETFTYYYFKKMFKNINIINKNIQSLTYLNIRGIVDIPAPKPVWEENPKFTKIFINNEWHNSKSGKTFPTINPTNKVKITDVQEGDKADIDEAVKAACNAFKLGSEWRRMDASTRGILLNKLASLIERDACELASLETLDNGKPYKDAYLCIILTDIPLSVAVYRYYAGWADKNHGKTIPIGGDYFCYTRHEPVGVVGQIIPWNFPVLMQAWKLAPALAMGNTIILKPAEQTPLTALYIANLIKEAGFPPGVVNIVPGYGPTAGKALATHPNVDKVAFTGSTEVGLQVKRECSEANLKRITLELGGKSPNIIFSDADMLLAVEQAAFGQCCCAGSRTFVESKIYDEFVERSKILAEKRVLGNPFNLNVTQGPQIDEEQERKILNLIEYGKKEGAKLVTGGVKYAGKESGYFVSPTIFSEVKSEMKIAQEEIFGPVMSIIKFNDIKDLVEKANATNYGLAAGVVTKDLDKALYVANNIRAGTGKLL</sequence>
<protein>
    <submittedName>
        <fullName evidence="12">Aldedh domain-containing protein</fullName>
    </submittedName>
</protein>
<evidence type="ECO:0000259" key="11">
    <source>
        <dbReference type="Pfam" id="PF00171"/>
    </source>
</evidence>
<evidence type="ECO:0000256" key="5">
    <source>
        <dbReference type="ARBA" id="ARBA00023002"/>
    </source>
</evidence>
<dbReference type="InterPro" id="IPR029510">
    <property type="entry name" value="Ald_DH_CS_GLU"/>
</dbReference>
<dbReference type="Proteomes" id="UP000605970">
    <property type="component" value="Unassembled WGS sequence"/>
</dbReference>
<dbReference type="InterPro" id="IPR004299">
    <property type="entry name" value="MBOAT_fam"/>
</dbReference>
<gene>
    <name evidence="12" type="ORF">Mgra_00005789</name>
</gene>
<dbReference type="InterPro" id="IPR016163">
    <property type="entry name" value="Ald_DH_C"/>
</dbReference>